<keyword evidence="2" id="KW-0472">Membrane</keyword>
<evidence type="ECO:0000256" key="2">
    <source>
        <dbReference type="SAM" id="Phobius"/>
    </source>
</evidence>
<evidence type="ECO:0000313" key="4">
    <source>
        <dbReference type="EMBL" id="KAF1946587.1"/>
    </source>
</evidence>
<proteinExistence type="predicted"/>
<evidence type="ECO:0000256" key="3">
    <source>
        <dbReference type="SAM" id="SignalP"/>
    </source>
</evidence>
<sequence>MFIPCVFIFSILVLPALSSKIATFTDDKCKDSHISINAENGYPNGTCSLINAQGAFGSFQVVGLDPGCSATIYGTDDTPYTPCSSTTLQFANIGQCYNTSFVYYSIDACTPPSQLSSPSPSVQATSKRTNTGAIAGGVVGGVCGLAFVAGVIFLVLRRSRKRRQHQPAALHEAPESTPTELPPGDVKHELYSPEAAPQEMGRNSVHIPAAELQGDDVSGQGIANFHDLGDTKH</sequence>
<gene>
    <name evidence="4" type="ORF">EJ02DRAFT_335488</name>
</gene>
<name>A0A6A5TCF0_9PLEO</name>
<evidence type="ECO:0000256" key="1">
    <source>
        <dbReference type="SAM" id="MobiDB-lite"/>
    </source>
</evidence>
<evidence type="ECO:0000313" key="5">
    <source>
        <dbReference type="Proteomes" id="UP000800038"/>
    </source>
</evidence>
<reference evidence="4" key="1">
    <citation type="journal article" date="2020" name="Stud. Mycol.">
        <title>101 Dothideomycetes genomes: a test case for predicting lifestyles and emergence of pathogens.</title>
        <authorList>
            <person name="Haridas S."/>
            <person name="Albert R."/>
            <person name="Binder M."/>
            <person name="Bloem J."/>
            <person name="Labutti K."/>
            <person name="Salamov A."/>
            <person name="Andreopoulos B."/>
            <person name="Baker S."/>
            <person name="Barry K."/>
            <person name="Bills G."/>
            <person name="Bluhm B."/>
            <person name="Cannon C."/>
            <person name="Castanera R."/>
            <person name="Culley D."/>
            <person name="Daum C."/>
            <person name="Ezra D."/>
            <person name="Gonzalez J."/>
            <person name="Henrissat B."/>
            <person name="Kuo A."/>
            <person name="Liang C."/>
            <person name="Lipzen A."/>
            <person name="Lutzoni F."/>
            <person name="Magnuson J."/>
            <person name="Mondo S."/>
            <person name="Nolan M."/>
            <person name="Ohm R."/>
            <person name="Pangilinan J."/>
            <person name="Park H.-J."/>
            <person name="Ramirez L."/>
            <person name="Alfaro M."/>
            <person name="Sun H."/>
            <person name="Tritt A."/>
            <person name="Yoshinaga Y."/>
            <person name="Zwiers L.-H."/>
            <person name="Turgeon B."/>
            <person name="Goodwin S."/>
            <person name="Spatafora J."/>
            <person name="Crous P."/>
            <person name="Grigoriev I."/>
        </authorList>
    </citation>
    <scope>NUCLEOTIDE SEQUENCE</scope>
    <source>
        <strain evidence="4">CBS 161.51</strain>
    </source>
</reference>
<keyword evidence="3" id="KW-0732">Signal</keyword>
<feature type="region of interest" description="Disordered" evidence="1">
    <location>
        <begin position="213"/>
        <end position="233"/>
    </location>
</feature>
<keyword evidence="2" id="KW-0812">Transmembrane</keyword>
<dbReference type="OrthoDB" id="4157427at2759"/>
<evidence type="ECO:0008006" key="6">
    <source>
        <dbReference type="Google" id="ProtNLM"/>
    </source>
</evidence>
<feature type="transmembrane region" description="Helical" evidence="2">
    <location>
        <begin position="133"/>
        <end position="156"/>
    </location>
</feature>
<feature type="region of interest" description="Disordered" evidence="1">
    <location>
        <begin position="165"/>
        <end position="189"/>
    </location>
</feature>
<keyword evidence="2" id="KW-1133">Transmembrane helix</keyword>
<accession>A0A6A5TCF0</accession>
<feature type="signal peptide" evidence="3">
    <location>
        <begin position="1"/>
        <end position="18"/>
    </location>
</feature>
<protein>
    <recommendedName>
        <fullName evidence="6">Mid2 domain-containing protein</fullName>
    </recommendedName>
</protein>
<keyword evidence="5" id="KW-1185">Reference proteome</keyword>
<dbReference type="AlphaFoldDB" id="A0A6A5TCF0"/>
<organism evidence="4 5">
    <name type="scientific">Clathrospora elynae</name>
    <dbReference type="NCBI Taxonomy" id="706981"/>
    <lineage>
        <taxon>Eukaryota</taxon>
        <taxon>Fungi</taxon>
        <taxon>Dikarya</taxon>
        <taxon>Ascomycota</taxon>
        <taxon>Pezizomycotina</taxon>
        <taxon>Dothideomycetes</taxon>
        <taxon>Pleosporomycetidae</taxon>
        <taxon>Pleosporales</taxon>
        <taxon>Diademaceae</taxon>
        <taxon>Clathrospora</taxon>
    </lineage>
</organism>
<dbReference type="Proteomes" id="UP000800038">
    <property type="component" value="Unassembled WGS sequence"/>
</dbReference>
<feature type="chain" id="PRO_5025446903" description="Mid2 domain-containing protein" evidence="3">
    <location>
        <begin position="19"/>
        <end position="233"/>
    </location>
</feature>
<dbReference type="EMBL" id="ML976002">
    <property type="protein sequence ID" value="KAF1946587.1"/>
    <property type="molecule type" value="Genomic_DNA"/>
</dbReference>